<dbReference type="HOGENOM" id="CLU_3119784_0_0_3"/>
<protein>
    <submittedName>
        <fullName evidence="1">Uncharacterized protein</fullName>
    </submittedName>
</protein>
<comment type="caution">
    <text evidence="1">The sequence shown here is derived from an EMBL/GenBank/DDBJ whole genome shotgun (WGS) entry which is preliminary data.</text>
</comment>
<evidence type="ECO:0000313" key="1">
    <source>
        <dbReference type="EMBL" id="CCH95924.1"/>
    </source>
</evidence>
<reference evidence="1 2" key="1">
    <citation type="submission" date="2012-04" db="EMBL/GenBank/DDBJ databases">
        <authorList>
            <person name="Genoscope - CEA"/>
        </authorList>
    </citation>
    <scope>NUCLEOTIDE SEQUENCE [LARGE SCALE GENOMIC DNA]</scope>
    <source>
        <strain evidence="1 2">9717</strain>
    </source>
</reference>
<name>I4FJU9_MICAE</name>
<evidence type="ECO:0000313" key="2">
    <source>
        <dbReference type="Proteomes" id="UP000003172"/>
    </source>
</evidence>
<dbReference type="AlphaFoldDB" id="I4FJU9"/>
<dbReference type="Proteomes" id="UP000003172">
    <property type="component" value="Unassembled WGS sequence"/>
</dbReference>
<dbReference type="EMBL" id="CAII01000029">
    <property type="protein sequence ID" value="CCH95924.1"/>
    <property type="molecule type" value="Genomic_DNA"/>
</dbReference>
<organism evidence="1 2">
    <name type="scientific">Microcystis aeruginosa PCC 9717</name>
    <dbReference type="NCBI Taxonomy" id="1160286"/>
    <lineage>
        <taxon>Bacteria</taxon>
        <taxon>Bacillati</taxon>
        <taxon>Cyanobacteriota</taxon>
        <taxon>Cyanophyceae</taxon>
        <taxon>Oscillatoriophycideae</taxon>
        <taxon>Chroococcales</taxon>
        <taxon>Microcystaceae</taxon>
        <taxon>Microcystis</taxon>
    </lineage>
</organism>
<proteinExistence type="predicted"/>
<accession>I4FJU9</accession>
<gene>
    <name evidence="1" type="ORF">MICAB_1240004</name>
</gene>
<sequence length="50" mass="5922">MVKLINLPGRQWWRFGEPSQNLDNTFVLDDWFPLGISEKQKRGLSPFFPD</sequence>